<evidence type="ECO:0000313" key="3">
    <source>
        <dbReference type="Proteomes" id="UP000807115"/>
    </source>
</evidence>
<accession>A0A921S2S7</accession>
<evidence type="ECO:0000256" key="1">
    <source>
        <dbReference type="SAM" id="MobiDB-lite"/>
    </source>
</evidence>
<evidence type="ECO:0000313" key="2">
    <source>
        <dbReference type="EMBL" id="KAG0550325.1"/>
    </source>
</evidence>
<gene>
    <name evidence="2" type="ORF">BDA96_01G328800</name>
</gene>
<name>A0A921S2S7_SORBI</name>
<comment type="caution">
    <text evidence="2">The sequence shown here is derived from an EMBL/GenBank/DDBJ whole genome shotgun (WGS) entry which is preliminary data.</text>
</comment>
<reference evidence="2" key="2">
    <citation type="submission" date="2020-10" db="EMBL/GenBank/DDBJ databases">
        <authorList>
            <person name="Cooper E.A."/>
            <person name="Brenton Z.W."/>
            <person name="Flinn B.S."/>
            <person name="Jenkins J."/>
            <person name="Shu S."/>
            <person name="Flowers D."/>
            <person name="Luo F."/>
            <person name="Wang Y."/>
            <person name="Xia P."/>
            <person name="Barry K."/>
            <person name="Daum C."/>
            <person name="Lipzen A."/>
            <person name="Yoshinaga Y."/>
            <person name="Schmutz J."/>
            <person name="Saski C."/>
            <person name="Vermerris W."/>
            <person name="Kresovich S."/>
        </authorList>
    </citation>
    <scope>NUCLEOTIDE SEQUENCE</scope>
</reference>
<protein>
    <submittedName>
        <fullName evidence="2">Uncharacterized protein</fullName>
    </submittedName>
</protein>
<dbReference type="EMBL" id="CM027680">
    <property type="protein sequence ID" value="KAG0550325.1"/>
    <property type="molecule type" value="Genomic_DNA"/>
</dbReference>
<dbReference type="AlphaFoldDB" id="A0A921S2S7"/>
<proteinExistence type="predicted"/>
<feature type="region of interest" description="Disordered" evidence="1">
    <location>
        <begin position="18"/>
        <end position="62"/>
    </location>
</feature>
<organism evidence="2 3">
    <name type="scientific">Sorghum bicolor</name>
    <name type="common">Sorghum</name>
    <name type="synonym">Sorghum vulgare</name>
    <dbReference type="NCBI Taxonomy" id="4558"/>
    <lineage>
        <taxon>Eukaryota</taxon>
        <taxon>Viridiplantae</taxon>
        <taxon>Streptophyta</taxon>
        <taxon>Embryophyta</taxon>
        <taxon>Tracheophyta</taxon>
        <taxon>Spermatophyta</taxon>
        <taxon>Magnoliopsida</taxon>
        <taxon>Liliopsida</taxon>
        <taxon>Poales</taxon>
        <taxon>Poaceae</taxon>
        <taxon>PACMAD clade</taxon>
        <taxon>Panicoideae</taxon>
        <taxon>Andropogonodae</taxon>
        <taxon>Andropogoneae</taxon>
        <taxon>Sorghinae</taxon>
        <taxon>Sorghum</taxon>
    </lineage>
</organism>
<reference evidence="2" key="1">
    <citation type="journal article" date="2019" name="BMC Genomics">
        <title>A new reference genome for Sorghum bicolor reveals high levels of sequence similarity between sweet and grain genotypes: implications for the genetics of sugar metabolism.</title>
        <authorList>
            <person name="Cooper E.A."/>
            <person name="Brenton Z.W."/>
            <person name="Flinn B.S."/>
            <person name="Jenkins J."/>
            <person name="Shu S."/>
            <person name="Flowers D."/>
            <person name="Luo F."/>
            <person name="Wang Y."/>
            <person name="Xia P."/>
            <person name="Barry K."/>
            <person name="Daum C."/>
            <person name="Lipzen A."/>
            <person name="Yoshinaga Y."/>
            <person name="Schmutz J."/>
            <person name="Saski C."/>
            <person name="Vermerris W."/>
            <person name="Kresovich S."/>
        </authorList>
    </citation>
    <scope>NUCLEOTIDE SEQUENCE</scope>
</reference>
<dbReference type="Proteomes" id="UP000807115">
    <property type="component" value="Chromosome 1"/>
</dbReference>
<sequence>MAEVAVVASMPVLEKPADASAAALAKKKPPSSSSKDKKRKGKGLSDPALTAEAPVAKKPRSSGAIATVVAHTAIHLVAGSKAMQTLICRLQPVP</sequence>